<feature type="region of interest" description="Disordered" evidence="1">
    <location>
        <begin position="53"/>
        <end position="95"/>
    </location>
</feature>
<proteinExistence type="predicted"/>
<dbReference type="OMA" id="FVARRTH"/>
<feature type="compositionally biased region" description="Low complexity" evidence="1">
    <location>
        <begin position="208"/>
        <end position="219"/>
    </location>
</feature>
<dbReference type="AlphaFoldDB" id="A0A2H3JNL9"/>
<feature type="compositionally biased region" description="Low complexity" evidence="1">
    <location>
        <begin position="275"/>
        <end position="289"/>
    </location>
</feature>
<protein>
    <submittedName>
        <fullName evidence="2">Uncharacterized protein</fullName>
    </submittedName>
</protein>
<organism evidence="2 3">
    <name type="scientific">Wolfiporia cocos (strain MD-104)</name>
    <name type="common">Brown rot fungus</name>
    <dbReference type="NCBI Taxonomy" id="742152"/>
    <lineage>
        <taxon>Eukaryota</taxon>
        <taxon>Fungi</taxon>
        <taxon>Dikarya</taxon>
        <taxon>Basidiomycota</taxon>
        <taxon>Agaricomycotina</taxon>
        <taxon>Agaricomycetes</taxon>
        <taxon>Polyporales</taxon>
        <taxon>Phaeolaceae</taxon>
        <taxon>Wolfiporia</taxon>
    </lineage>
</organism>
<evidence type="ECO:0000313" key="2">
    <source>
        <dbReference type="EMBL" id="PCH40399.1"/>
    </source>
</evidence>
<gene>
    <name evidence="2" type="ORF">WOLCODRAFT_162326</name>
</gene>
<dbReference type="Proteomes" id="UP000218811">
    <property type="component" value="Unassembled WGS sequence"/>
</dbReference>
<feature type="compositionally biased region" description="Basic and acidic residues" evidence="1">
    <location>
        <begin position="156"/>
        <end position="167"/>
    </location>
</feature>
<reference evidence="2 3" key="1">
    <citation type="journal article" date="2012" name="Science">
        <title>The Paleozoic origin of enzymatic lignin decomposition reconstructed from 31 fungal genomes.</title>
        <authorList>
            <person name="Floudas D."/>
            <person name="Binder M."/>
            <person name="Riley R."/>
            <person name="Barry K."/>
            <person name="Blanchette R.A."/>
            <person name="Henrissat B."/>
            <person name="Martinez A.T."/>
            <person name="Otillar R."/>
            <person name="Spatafora J.W."/>
            <person name="Yadav J.S."/>
            <person name="Aerts A."/>
            <person name="Benoit I."/>
            <person name="Boyd A."/>
            <person name="Carlson A."/>
            <person name="Copeland A."/>
            <person name="Coutinho P.M."/>
            <person name="de Vries R.P."/>
            <person name="Ferreira P."/>
            <person name="Findley K."/>
            <person name="Foster B."/>
            <person name="Gaskell J."/>
            <person name="Glotzer D."/>
            <person name="Gorecki P."/>
            <person name="Heitman J."/>
            <person name="Hesse C."/>
            <person name="Hori C."/>
            <person name="Igarashi K."/>
            <person name="Jurgens J.A."/>
            <person name="Kallen N."/>
            <person name="Kersten P."/>
            <person name="Kohler A."/>
            <person name="Kuees U."/>
            <person name="Kumar T.K.A."/>
            <person name="Kuo A."/>
            <person name="LaButti K."/>
            <person name="Larrondo L.F."/>
            <person name="Lindquist E."/>
            <person name="Ling A."/>
            <person name="Lombard V."/>
            <person name="Lucas S."/>
            <person name="Lundell T."/>
            <person name="Martin R."/>
            <person name="McLaughlin D.J."/>
            <person name="Morgenstern I."/>
            <person name="Morin E."/>
            <person name="Murat C."/>
            <person name="Nagy L.G."/>
            <person name="Nolan M."/>
            <person name="Ohm R.A."/>
            <person name="Patyshakuliyeva A."/>
            <person name="Rokas A."/>
            <person name="Ruiz-Duenas F.J."/>
            <person name="Sabat G."/>
            <person name="Salamov A."/>
            <person name="Samejima M."/>
            <person name="Schmutz J."/>
            <person name="Slot J.C."/>
            <person name="St John F."/>
            <person name="Stenlid J."/>
            <person name="Sun H."/>
            <person name="Sun S."/>
            <person name="Syed K."/>
            <person name="Tsang A."/>
            <person name="Wiebenga A."/>
            <person name="Young D."/>
            <person name="Pisabarro A."/>
            <person name="Eastwood D.C."/>
            <person name="Martin F."/>
            <person name="Cullen D."/>
            <person name="Grigoriev I.V."/>
            <person name="Hibbett D.S."/>
        </authorList>
    </citation>
    <scope>NUCLEOTIDE SEQUENCE [LARGE SCALE GENOMIC DNA]</scope>
    <source>
        <strain evidence="2 3">MD-104</strain>
    </source>
</reference>
<keyword evidence="3" id="KW-1185">Reference proteome</keyword>
<feature type="region of interest" description="Disordered" evidence="1">
    <location>
        <begin position="401"/>
        <end position="421"/>
    </location>
</feature>
<dbReference type="EMBL" id="KB468053">
    <property type="protein sequence ID" value="PCH40399.1"/>
    <property type="molecule type" value="Genomic_DNA"/>
</dbReference>
<feature type="compositionally biased region" description="Pro residues" evidence="1">
    <location>
        <begin position="261"/>
        <end position="270"/>
    </location>
</feature>
<feature type="region of interest" description="Disordered" evidence="1">
    <location>
        <begin position="145"/>
        <end position="335"/>
    </location>
</feature>
<feature type="compositionally biased region" description="Pro residues" evidence="1">
    <location>
        <begin position="198"/>
        <end position="207"/>
    </location>
</feature>
<name>A0A2H3JNL9_WOLCO</name>
<sequence length="421" mass="44845">MRPMFSMLFEPRTQPKAAADALFWPQLAIPAEVRSLHSSSFMYSLRLPLLGGVEDTSRTPSRDRDRRVHRLPMTRSRTPASAIGPSTSGDGTSHQPCTAPCILENPYGLRSGQASLYVSAHNAHLRCRPRPSFLCTNSPRIRAASHIHIPNGSDTGRARHGAERDRTSGLVQSGHRHIGGDGLRHFVPVRPRPGLSARPPPPPPDPRGPGATRRGGTPARRPRQPADPPHPPPALQALHAPFSIHTKNRRGRGPTRGADAPHPPPVPPPKRQPRPAHAARAAQAQDAPPAQHPAPAPVRPTRDALSDAHPVPEALPAARRQPLPGPRPRRERGVLHREAAARARVAVVPARGGLPLPGHARPDAVAWAGAGRRVGGIRLAPAVLAPAGVRAWHAEAVGVGGAAQPTGLSGNHQERRECGAD</sequence>
<feature type="compositionally biased region" description="Pro residues" evidence="1">
    <location>
        <begin position="225"/>
        <end position="234"/>
    </location>
</feature>
<evidence type="ECO:0000313" key="3">
    <source>
        <dbReference type="Proteomes" id="UP000218811"/>
    </source>
</evidence>
<feature type="compositionally biased region" description="Low complexity" evidence="1">
    <location>
        <begin position="312"/>
        <end position="322"/>
    </location>
</feature>
<feature type="compositionally biased region" description="Basic and acidic residues" evidence="1">
    <location>
        <begin position="412"/>
        <end position="421"/>
    </location>
</feature>
<feature type="compositionally biased region" description="Basic and acidic residues" evidence="1">
    <location>
        <begin position="55"/>
        <end position="66"/>
    </location>
</feature>
<evidence type="ECO:0000256" key="1">
    <source>
        <dbReference type="SAM" id="MobiDB-lite"/>
    </source>
</evidence>
<feature type="compositionally biased region" description="Polar residues" evidence="1">
    <location>
        <begin position="75"/>
        <end position="95"/>
    </location>
</feature>
<accession>A0A2H3JNL9</accession>